<dbReference type="InterPro" id="IPR058636">
    <property type="entry name" value="Beta-barrel_YknX"/>
</dbReference>
<evidence type="ECO:0000256" key="3">
    <source>
        <dbReference type="SAM" id="Coils"/>
    </source>
</evidence>
<feature type="coiled-coil region" evidence="3">
    <location>
        <begin position="149"/>
        <end position="209"/>
    </location>
</feature>
<evidence type="ECO:0000259" key="4">
    <source>
        <dbReference type="Pfam" id="PF25881"/>
    </source>
</evidence>
<dbReference type="InterPro" id="IPR059052">
    <property type="entry name" value="HH_YbhG-like"/>
</dbReference>
<dbReference type="KEGG" id="izh:FEM41_13885"/>
<dbReference type="InterPro" id="IPR050465">
    <property type="entry name" value="UPF0194_transport"/>
</dbReference>
<evidence type="ECO:0000313" key="7">
    <source>
        <dbReference type="Proteomes" id="UP000302163"/>
    </source>
</evidence>
<dbReference type="Proteomes" id="UP000302163">
    <property type="component" value="Chromosome"/>
</dbReference>
<keyword evidence="7" id="KW-1185">Reference proteome</keyword>
<dbReference type="NCBIfam" id="NF002939">
    <property type="entry name" value="PRK03598.1"/>
    <property type="match status" value="1"/>
</dbReference>
<comment type="subcellular location">
    <subcellularLocation>
        <location evidence="1">Cell envelope</location>
    </subcellularLocation>
</comment>
<accession>A0A4P8YKJ6</accession>
<dbReference type="OrthoDB" id="9813967at2"/>
<dbReference type="Gene3D" id="2.40.50.100">
    <property type="match status" value="2"/>
</dbReference>
<dbReference type="AlphaFoldDB" id="A0A4P8YKJ6"/>
<proteinExistence type="predicted"/>
<dbReference type="Gene3D" id="2.40.30.170">
    <property type="match status" value="1"/>
</dbReference>
<dbReference type="GO" id="GO:0042597">
    <property type="term" value="C:periplasmic space"/>
    <property type="evidence" value="ECO:0007669"/>
    <property type="project" value="UniProtKB-SubCell"/>
</dbReference>
<dbReference type="Pfam" id="PF25881">
    <property type="entry name" value="HH_YBHG"/>
    <property type="match status" value="1"/>
</dbReference>
<gene>
    <name evidence="6" type="primary">hlyD</name>
    <name evidence="6" type="ORF">FEM41_13885</name>
</gene>
<evidence type="ECO:0000313" key="6">
    <source>
        <dbReference type="EMBL" id="QCT20653.1"/>
    </source>
</evidence>
<dbReference type="Pfam" id="PF25990">
    <property type="entry name" value="Beta-barrel_YknX"/>
    <property type="match status" value="1"/>
</dbReference>
<dbReference type="SUPFAM" id="SSF111369">
    <property type="entry name" value="HlyD-like secretion proteins"/>
    <property type="match status" value="2"/>
</dbReference>
<feature type="domain" description="YknX-like beta-barrel" evidence="5">
    <location>
        <begin position="244"/>
        <end position="324"/>
    </location>
</feature>
<protein>
    <submittedName>
        <fullName evidence="6">Secretion protein HlyD</fullName>
    </submittedName>
</protein>
<dbReference type="PANTHER" id="PTHR32347:SF29">
    <property type="entry name" value="UPF0194 MEMBRANE PROTEIN YBHG"/>
    <property type="match status" value="1"/>
</dbReference>
<keyword evidence="2 3" id="KW-0175">Coiled coil</keyword>
<feature type="domain" description="YbhG-like alpha-helical hairpin" evidence="4">
    <location>
        <begin position="76"/>
        <end position="205"/>
    </location>
</feature>
<dbReference type="Gene3D" id="1.10.287.470">
    <property type="entry name" value="Helix hairpin bin"/>
    <property type="match status" value="1"/>
</dbReference>
<reference evidence="6 7" key="1">
    <citation type="submission" date="2019-05" db="EMBL/GenBank/DDBJ databases">
        <title>Complete genome sequence of Izhakiella calystegiae KSNA2, an endophyte isolated from beach morning glory (Calystegia soldanella).</title>
        <authorList>
            <person name="Jiang L."/>
            <person name="Jeong J.C."/>
            <person name="Kim C.Y."/>
            <person name="Kim D.H."/>
            <person name="Kim S.W."/>
            <person name="Lee j."/>
        </authorList>
    </citation>
    <scope>NUCLEOTIDE SEQUENCE [LARGE SCALE GENOMIC DNA]</scope>
    <source>
        <strain evidence="6 7">KSNA2</strain>
    </source>
</reference>
<evidence type="ECO:0000256" key="1">
    <source>
        <dbReference type="ARBA" id="ARBA00004196"/>
    </source>
</evidence>
<sequence>MKSSKPVLVVLIIVALLAAALGGWWWYRSQHNQPLTLYGNVDIRTVNMSFRVGGRLASLNVDEGDTIKRGDVLGELDQAPLHNALQQSQANVATAQAKYDLMMAGYRSEEIAQAAAAERQAHASWEYADKFYQRQLGLWNSRAVSADALSDARSSRDQAAANLKAARDKLAQYQAGNRPQEIAEAKASLEQAQAALAQARLDLQDATLIAPSDGTLLTRSVEPGTMLSAGSSVLTLSLTRPVWIRAYVDEPNLNQVQPGRKVLIYTDGRPNKPWHGQIGFVSPTAEFTPKSVETPDLRTDLVYRLRIIVTDPDDTLRQGMPVTLRFSDAKASTDEPR</sequence>
<dbReference type="EMBL" id="CP040428">
    <property type="protein sequence ID" value="QCT20653.1"/>
    <property type="molecule type" value="Genomic_DNA"/>
</dbReference>
<dbReference type="RefSeq" id="WP_138096527.1">
    <property type="nucleotide sequence ID" value="NZ_CP040428.1"/>
</dbReference>
<evidence type="ECO:0000259" key="5">
    <source>
        <dbReference type="Pfam" id="PF25990"/>
    </source>
</evidence>
<dbReference type="PANTHER" id="PTHR32347">
    <property type="entry name" value="EFFLUX SYSTEM COMPONENT YKNX-RELATED"/>
    <property type="match status" value="1"/>
</dbReference>
<organism evidence="6 7">
    <name type="scientific">Jejubacter calystegiae</name>
    <dbReference type="NCBI Taxonomy" id="2579935"/>
    <lineage>
        <taxon>Bacteria</taxon>
        <taxon>Pseudomonadati</taxon>
        <taxon>Pseudomonadota</taxon>
        <taxon>Gammaproteobacteria</taxon>
        <taxon>Enterobacterales</taxon>
        <taxon>Enterobacteriaceae</taxon>
        <taxon>Jejubacter</taxon>
    </lineage>
</organism>
<name>A0A4P8YKJ6_9ENTR</name>
<evidence type="ECO:0000256" key="2">
    <source>
        <dbReference type="ARBA" id="ARBA00023054"/>
    </source>
</evidence>